<dbReference type="GO" id="GO:0061630">
    <property type="term" value="F:ubiquitin protein ligase activity"/>
    <property type="evidence" value="ECO:0007669"/>
    <property type="project" value="TreeGrafter"/>
</dbReference>
<evidence type="ECO:0000313" key="6">
    <source>
        <dbReference type="Proteomes" id="UP000010074"/>
    </source>
</evidence>
<dbReference type="InterPro" id="IPR011042">
    <property type="entry name" value="6-blade_b-propeller_TolB-like"/>
</dbReference>
<keyword evidence="4" id="KW-1133">Transmembrane helix</keyword>
<keyword evidence="1" id="KW-0677">Repeat</keyword>
<dbReference type="InterPro" id="IPR050952">
    <property type="entry name" value="TRIM-NHL_E3_ligases"/>
</dbReference>
<feature type="transmembrane region" description="Helical" evidence="4">
    <location>
        <begin position="12"/>
        <end position="34"/>
    </location>
</feature>
<keyword evidence="4" id="KW-0472">Membrane</keyword>
<feature type="region of interest" description="Disordered" evidence="3">
    <location>
        <begin position="300"/>
        <end position="327"/>
    </location>
</feature>
<dbReference type="STRING" id="1069642.Bdt_1104"/>
<feature type="compositionally biased region" description="Low complexity" evidence="3">
    <location>
        <begin position="306"/>
        <end position="324"/>
    </location>
</feature>
<dbReference type="CDD" id="cd05819">
    <property type="entry name" value="NHL"/>
    <property type="match status" value="1"/>
</dbReference>
<proteinExistence type="predicted"/>
<dbReference type="HOGENOM" id="CLU_377189_0_0_7"/>
<name>K7Z8M7_BDEBC</name>
<dbReference type="Gene3D" id="2.40.10.500">
    <property type="match status" value="1"/>
</dbReference>
<dbReference type="EMBL" id="CP002930">
    <property type="protein sequence ID" value="AFY00804.1"/>
    <property type="molecule type" value="Genomic_DNA"/>
</dbReference>
<reference evidence="5 6" key="1">
    <citation type="journal article" date="2012" name="BMC Genomics">
        <title>Genome analysis of a simultaneously predatory and prey-independent, novel Bdellovibrio bacteriovorus from the River Tiber, supports in silico predictions of both ancient and recent lateral gene transfer from diverse bacteria.</title>
        <authorList>
            <person name="Hobley L."/>
            <person name="Lerner T.R."/>
            <person name="Williams L.E."/>
            <person name="Lambert C."/>
            <person name="Till R."/>
            <person name="Milner D.S."/>
            <person name="Basford S.M."/>
            <person name="Capeness M.J."/>
            <person name="Fenton A.K."/>
            <person name="Atterbury R.J."/>
            <person name="Harris M.A."/>
            <person name="Sockett R.E."/>
        </authorList>
    </citation>
    <scope>NUCLEOTIDE SEQUENCE [LARGE SCALE GENOMIC DNA]</scope>
    <source>
        <strain evidence="5 6">Tiberius</strain>
    </source>
</reference>
<organism evidence="5 6">
    <name type="scientific">Bdellovibrio bacteriovorus str. Tiberius</name>
    <dbReference type="NCBI Taxonomy" id="1069642"/>
    <lineage>
        <taxon>Bacteria</taxon>
        <taxon>Pseudomonadati</taxon>
        <taxon>Bdellovibrionota</taxon>
        <taxon>Bdellovibrionia</taxon>
        <taxon>Bdellovibrionales</taxon>
        <taxon>Pseudobdellovibrionaceae</taxon>
        <taxon>Bdellovibrio</taxon>
    </lineage>
</organism>
<dbReference type="Proteomes" id="UP000010074">
    <property type="component" value="Chromosome"/>
</dbReference>
<dbReference type="PROSITE" id="PS51125">
    <property type="entry name" value="NHL"/>
    <property type="match status" value="1"/>
</dbReference>
<dbReference type="GO" id="GO:0043161">
    <property type="term" value="P:proteasome-mediated ubiquitin-dependent protein catabolic process"/>
    <property type="evidence" value="ECO:0007669"/>
    <property type="project" value="TreeGrafter"/>
</dbReference>
<dbReference type="GO" id="GO:0016787">
    <property type="term" value="F:hydrolase activity"/>
    <property type="evidence" value="ECO:0007669"/>
    <property type="project" value="UniProtKB-KW"/>
</dbReference>
<dbReference type="InterPro" id="IPR001258">
    <property type="entry name" value="NHL_repeat"/>
</dbReference>
<gene>
    <name evidence="5" type="ORF">Bdt_1104</name>
</gene>
<dbReference type="GO" id="GO:0008270">
    <property type="term" value="F:zinc ion binding"/>
    <property type="evidence" value="ECO:0007669"/>
    <property type="project" value="UniProtKB-KW"/>
</dbReference>
<dbReference type="GO" id="GO:0000209">
    <property type="term" value="P:protein polyubiquitination"/>
    <property type="evidence" value="ECO:0007669"/>
    <property type="project" value="TreeGrafter"/>
</dbReference>
<evidence type="ECO:0000313" key="5">
    <source>
        <dbReference type="EMBL" id="AFY00804.1"/>
    </source>
</evidence>
<dbReference type="RefSeq" id="WP_015090270.1">
    <property type="nucleotide sequence ID" value="NC_019567.1"/>
</dbReference>
<evidence type="ECO:0000256" key="3">
    <source>
        <dbReference type="SAM" id="MobiDB-lite"/>
    </source>
</evidence>
<protein>
    <submittedName>
        <fullName evidence="5">Putative haloacid dehalogenase-like hydrolase family protein</fullName>
    </submittedName>
</protein>
<accession>K7Z8M7</accession>
<dbReference type="KEGG" id="bbat:Bdt_1104"/>
<dbReference type="PANTHER" id="PTHR24104:SF25">
    <property type="entry name" value="PROTEIN LIN-41"/>
    <property type="match status" value="1"/>
</dbReference>
<feature type="repeat" description="NHL" evidence="2">
    <location>
        <begin position="695"/>
        <end position="725"/>
    </location>
</feature>
<evidence type="ECO:0000256" key="4">
    <source>
        <dbReference type="SAM" id="Phobius"/>
    </source>
</evidence>
<sequence length="788" mass="83706">MWNFVDEKNNWLQLILALLMSWTLAGCMITVQLLDEGSESAPSLEPSLPTPSRLKATQVVGQPDFNTNLQALHGFGIGDPTYLSQVVIGNKLVVADSQGHRILIYNQIPSSNGAPADRVIGQVAPSSLIVASTSAYTLNEPRGLATDGTKLVVADTKNHRVLIYNSLPTDNFAKADVVIGQTNFTTNTSASPPTASTLYHPSAVAIHDGKLYICDTSNHRILVFNTIPTTNGASASFVLGQTSFTTKIANSAGSPDANLNAPEGISASDNIIYVSDTGNHRVLIWLNPITANAQAANHVLGQPNFNGTSPNAGGGSTPSSSSARSPRHSFIQNNSLFLADPGNNRVLIWSPLPITSNIAANYVIGQTAMTSAAANQGSTPTSRTLNLPRSLFATSTHLFIGDDSNFRSMMYTLPITAHNVAANHTVGQPDFTSNLSANTGTILNGNSFYWPRDSKVVGNKLFVADYLNNRVLIYNTVPLNQEQPNIVVGQASMATRSAANPPSAISLNKPNSVASDGNILVIADFNNSRVLIYDPIPTVDGAAASVVLGQATMTTRNLNFGGPSASSIGNPYHVELCGGKLIITDYYNHRVMIYNSIPSTNNAPADVILGQPNTASISSGMSPARMKNPYASLCINNGEKLAISDAFNHRVLIWNTFPSVTGQPADIVLGQINFYNNAANSDTNGIGGVVSARSLNIPRGLAMTSSGKFIVLDGGNSRILVYNKLPTENLQAADLVIGQPDFTSNTPNKNGLDNESIGKPIHLSTSGNNLWVTDDLNNRILKFEIPSQ</sequence>
<dbReference type="OrthoDB" id="9811352at2"/>
<dbReference type="PANTHER" id="PTHR24104">
    <property type="entry name" value="E3 UBIQUITIN-PROTEIN LIGASE NHLRC1-RELATED"/>
    <property type="match status" value="1"/>
</dbReference>
<dbReference type="SUPFAM" id="SSF63825">
    <property type="entry name" value="YWTD domain"/>
    <property type="match status" value="3"/>
</dbReference>
<evidence type="ECO:0000256" key="2">
    <source>
        <dbReference type="PROSITE-ProRule" id="PRU00504"/>
    </source>
</evidence>
<keyword evidence="5" id="KW-0378">Hydrolase</keyword>
<dbReference type="PATRIC" id="fig|1069642.3.peg.1090"/>
<keyword evidence="4" id="KW-0812">Transmembrane</keyword>
<dbReference type="AlphaFoldDB" id="K7Z8M7"/>
<evidence type="ECO:0000256" key="1">
    <source>
        <dbReference type="ARBA" id="ARBA00022737"/>
    </source>
</evidence>
<dbReference type="Gene3D" id="2.120.10.30">
    <property type="entry name" value="TolB, C-terminal domain"/>
    <property type="match status" value="3"/>
</dbReference>
<dbReference type="Pfam" id="PF01436">
    <property type="entry name" value="NHL"/>
    <property type="match status" value="4"/>
</dbReference>